<name>A0A6H9YYW2_9ACTN</name>
<sequence length="199" mass="21690">MGKVSTGASMSLDGYIAGPGETGFEHLFKWNGNGDVPMKTADPNMTMMMTKVSHDYFSERMAELGALIVGRKLFDFTSGWGGRHPLGRKTVVLTHTVPDGWEPENEAFVFVHDGIEAAVERAKEIAGDLDVGVNGGTIARQCLEARLLDEIFVDLVPVLLGGGTPFFDHLQNAPVVLEGPITVLEGRDVTHLRYRVTYT</sequence>
<comment type="caution">
    <text evidence="2">The sequence shown here is derived from an EMBL/GenBank/DDBJ whole genome shotgun (WGS) entry which is preliminary data.</text>
</comment>
<dbReference type="InterPro" id="IPR050765">
    <property type="entry name" value="Riboflavin_Biosynth_HTPR"/>
</dbReference>
<dbReference type="InterPro" id="IPR002734">
    <property type="entry name" value="RibDG_C"/>
</dbReference>
<dbReference type="GO" id="GO:0008703">
    <property type="term" value="F:5-amino-6-(5-phosphoribosylamino)uracil reductase activity"/>
    <property type="evidence" value="ECO:0007669"/>
    <property type="project" value="InterPro"/>
</dbReference>
<evidence type="ECO:0000313" key="2">
    <source>
        <dbReference type="EMBL" id="KAB2350349.1"/>
    </source>
</evidence>
<evidence type="ECO:0000313" key="3">
    <source>
        <dbReference type="Proteomes" id="UP000468735"/>
    </source>
</evidence>
<dbReference type="OrthoDB" id="2313602at2"/>
<organism evidence="2 3">
    <name type="scientific">Actinomadura rudentiformis</name>
    <dbReference type="NCBI Taxonomy" id="359158"/>
    <lineage>
        <taxon>Bacteria</taxon>
        <taxon>Bacillati</taxon>
        <taxon>Actinomycetota</taxon>
        <taxon>Actinomycetes</taxon>
        <taxon>Streptosporangiales</taxon>
        <taxon>Thermomonosporaceae</taxon>
        <taxon>Actinomadura</taxon>
    </lineage>
</organism>
<accession>A0A6H9YYW2</accession>
<dbReference type="Proteomes" id="UP000468735">
    <property type="component" value="Unassembled WGS sequence"/>
</dbReference>
<reference evidence="2 3" key="1">
    <citation type="submission" date="2019-09" db="EMBL/GenBank/DDBJ databases">
        <title>Actinomadura physcomitrii sp. nov., a novel actinomycete isolated from moss [Physcomitrium sphaericum (Ludw) Fuernr].</title>
        <authorList>
            <person name="Zhuang X."/>
            <person name="Liu C."/>
        </authorList>
    </citation>
    <scope>NUCLEOTIDE SEQUENCE [LARGE SCALE GENOMIC DNA]</scope>
    <source>
        <strain evidence="2 3">HMC1</strain>
    </source>
</reference>
<dbReference type="GO" id="GO:0009231">
    <property type="term" value="P:riboflavin biosynthetic process"/>
    <property type="evidence" value="ECO:0007669"/>
    <property type="project" value="InterPro"/>
</dbReference>
<dbReference type="PANTHER" id="PTHR38011:SF12">
    <property type="entry name" value="BIFUNCTIONAL DEAMINASE-REDUCTASE DOMAIN PROTEIN"/>
    <property type="match status" value="1"/>
</dbReference>
<keyword evidence="3" id="KW-1185">Reference proteome</keyword>
<dbReference type="AlphaFoldDB" id="A0A6H9YYW2"/>
<dbReference type="InterPro" id="IPR024072">
    <property type="entry name" value="DHFR-like_dom_sf"/>
</dbReference>
<dbReference type="Gene3D" id="3.40.430.10">
    <property type="entry name" value="Dihydrofolate Reductase, subunit A"/>
    <property type="match status" value="1"/>
</dbReference>
<protein>
    <submittedName>
        <fullName evidence="2">Deaminase</fullName>
    </submittedName>
</protein>
<dbReference type="EMBL" id="WBMT01000004">
    <property type="protein sequence ID" value="KAB2350349.1"/>
    <property type="molecule type" value="Genomic_DNA"/>
</dbReference>
<evidence type="ECO:0000259" key="1">
    <source>
        <dbReference type="Pfam" id="PF01872"/>
    </source>
</evidence>
<dbReference type="Pfam" id="PF01872">
    <property type="entry name" value="RibD_C"/>
    <property type="match status" value="1"/>
</dbReference>
<dbReference type="RefSeq" id="WP_151560097.1">
    <property type="nucleotide sequence ID" value="NZ_WBMT01000004.1"/>
</dbReference>
<dbReference type="PANTHER" id="PTHR38011">
    <property type="entry name" value="DIHYDROFOLATE REDUCTASE FAMILY PROTEIN (AFU_ORTHOLOGUE AFUA_8G06820)"/>
    <property type="match status" value="1"/>
</dbReference>
<gene>
    <name evidence="2" type="ORF">F8566_11285</name>
</gene>
<feature type="domain" description="Bacterial bifunctional deaminase-reductase C-terminal" evidence="1">
    <location>
        <begin position="8"/>
        <end position="171"/>
    </location>
</feature>
<dbReference type="SUPFAM" id="SSF53597">
    <property type="entry name" value="Dihydrofolate reductase-like"/>
    <property type="match status" value="1"/>
</dbReference>
<proteinExistence type="predicted"/>